<dbReference type="GO" id="GO:0016279">
    <property type="term" value="F:protein-lysine N-methyltransferase activity"/>
    <property type="evidence" value="ECO:0007669"/>
    <property type="project" value="InterPro"/>
</dbReference>
<keyword evidence="4" id="KW-0808">Transferase</keyword>
<dbReference type="Proteomes" id="UP000492821">
    <property type="component" value="Unassembled WGS sequence"/>
</dbReference>
<evidence type="ECO:0000313" key="5">
    <source>
        <dbReference type="Proteomes" id="UP000492821"/>
    </source>
</evidence>
<proteinExistence type="predicted"/>
<dbReference type="InterPro" id="IPR019369">
    <property type="entry name" value="Efm5/EEF1AKMT1"/>
</dbReference>
<dbReference type="PANTHER" id="PTHR13200">
    <property type="entry name" value="EEF1A LYSINE METHYLTRANSFERASE 1"/>
    <property type="match status" value="1"/>
</dbReference>
<keyword evidence="2" id="KW-0963">Cytoplasm</keyword>
<dbReference type="PANTHER" id="PTHR13200:SF0">
    <property type="entry name" value="EEF1A LYSINE METHYLTRANSFERASE 1"/>
    <property type="match status" value="1"/>
</dbReference>
<comment type="subcellular location">
    <subcellularLocation>
        <location evidence="1">Cytoplasm</location>
    </subcellularLocation>
</comment>
<keyword evidence="3" id="KW-0489">Methyltransferase</keyword>
<protein>
    <submittedName>
        <fullName evidence="6">Protein-serine/threonine phosphatase</fullName>
    </submittedName>
</protein>
<reference evidence="5" key="1">
    <citation type="journal article" date="2013" name="Genetics">
        <title>The draft genome and transcriptome of Panagrellus redivivus are shaped by the harsh demands of a free-living lifestyle.</title>
        <authorList>
            <person name="Srinivasan J."/>
            <person name="Dillman A.R."/>
            <person name="Macchietto M.G."/>
            <person name="Heikkinen L."/>
            <person name="Lakso M."/>
            <person name="Fracchia K.M."/>
            <person name="Antoshechkin I."/>
            <person name="Mortazavi A."/>
            <person name="Wong G."/>
            <person name="Sternberg P.W."/>
        </authorList>
    </citation>
    <scope>NUCLEOTIDE SEQUENCE [LARGE SCALE GENOMIC DNA]</scope>
    <source>
        <strain evidence="5">MT8872</strain>
    </source>
</reference>
<name>A0A7E4VGZ3_PANRE</name>
<dbReference type="GO" id="GO:0032259">
    <property type="term" value="P:methylation"/>
    <property type="evidence" value="ECO:0007669"/>
    <property type="project" value="UniProtKB-KW"/>
</dbReference>
<dbReference type="AlphaFoldDB" id="A0A7E4VGZ3"/>
<evidence type="ECO:0000256" key="3">
    <source>
        <dbReference type="ARBA" id="ARBA00022603"/>
    </source>
</evidence>
<reference evidence="6" key="2">
    <citation type="submission" date="2020-10" db="UniProtKB">
        <authorList>
            <consortium name="WormBaseParasite"/>
        </authorList>
    </citation>
    <scope>IDENTIFICATION</scope>
</reference>
<accession>A0A7E4VGZ3</accession>
<dbReference type="GO" id="GO:0005737">
    <property type="term" value="C:cytoplasm"/>
    <property type="evidence" value="ECO:0007669"/>
    <property type="project" value="UniProtKB-SubCell"/>
</dbReference>
<keyword evidence="5" id="KW-1185">Reference proteome</keyword>
<evidence type="ECO:0000256" key="2">
    <source>
        <dbReference type="ARBA" id="ARBA00022490"/>
    </source>
</evidence>
<evidence type="ECO:0000256" key="1">
    <source>
        <dbReference type="ARBA" id="ARBA00004496"/>
    </source>
</evidence>
<dbReference type="InterPro" id="IPR041370">
    <property type="entry name" value="Mlase_EEF1AKMT1/ZCCHC4"/>
</dbReference>
<sequence>MTDSDDDFQLSAEAKKALDEFLAEQKQVEGADVITENWQLSQFWYTDETSQKLAQECVVAAIACKSDDTYLPQIACVSCPSVMEKLVELPVSHNCEIYI</sequence>
<organism evidence="5 6">
    <name type="scientific">Panagrellus redivivus</name>
    <name type="common">Microworm</name>
    <dbReference type="NCBI Taxonomy" id="6233"/>
    <lineage>
        <taxon>Eukaryota</taxon>
        <taxon>Metazoa</taxon>
        <taxon>Ecdysozoa</taxon>
        <taxon>Nematoda</taxon>
        <taxon>Chromadorea</taxon>
        <taxon>Rhabditida</taxon>
        <taxon>Tylenchina</taxon>
        <taxon>Panagrolaimomorpha</taxon>
        <taxon>Panagrolaimoidea</taxon>
        <taxon>Panagrolaimidae</taxon>
        <taxon>Panagrellus</taxon>
    </lineage>
</organism>
<dbReference type="WBParaSite" id="Pan_g21048.t1">
    <property type="protein sequence ID" value="Pan_g21048.t1"/>
    <property type="gene ID" value="Pan_g21048"/>
</dbReference>
<dbReference type="Pfam" id="PF10237">
    <property type="entry name" value="N6-adenineMlase"/>
    <property type="match status" value="1"/>
</dbReference>
<evidence type="ECO:0000313" key="6">
    <source>
        <dbReference type="WBParaSite" id="Pan_g21048.t1"/>
    </source>
</evidence>
<evidence type="ECO:0000256" key="4">
    <source>
        <dbReference type="ARBA" id="ARBA00022679"/>
    </source>
</evidence>